<evidence type="ECO:0000256" key="1">
    <source>
        <dbReference type="ARBA" id="ARBA00004651"/>
    </source>
</evidence>
<dbReference type="InterPro" id="IPR000515">
    <property type="entry name" value="MetI-like"/>
</dbReference>
<evidence type="ECO:0000256" key="2">
    <source>
        <dbReference type="ARBA" id="ARBA00022448"/>
    </source>
</evidence>
<keyword evidence="2 7" id="KW-0813">Transport</keyword>
<keyword evidence="9" id="KW-0547">Nucleotide-binding</keyword>
<dbReference type="GO" id="GO:0055085">
    <property type="term" value="P:transmembrane transport"/>
    <property type="evidence" value="ECO:0007669"/>
    <property type="project" value="InterPro"/>
</dbReference>
<comment type="subcellular location">
    <subcellularLocation>
        <location evidence="1 7">Cell membrane</location>
        <topology evidence="1 7">Multi-pass membrane protein</topology>
    </subcellularLocation>
</comment>
<evidence type="ECO:0000256" key="6">
    <source>
        <dbReference type="ARBA" id="ARBA00023136"/>
    </source>
</evidence>
<gene>
    <name evidence="9" type="ORF">DHW61_12435</name>
</gene>
<feature type="transmembrane region" description="Helical" evidence="7">
    <location>
        <begin position="12"/>
        <end position="35"/>
    </location>
</feature>
<sequence length="281" mass="31989">MTNKAVTRKNILRIVATIGLGIMALTMVLPLLWMISASMKVEADVFKYPVEWIPKRFNVIENYKEVWSGRYNFGIFYLNSIKVTLLTTFLQVLISAMGAYAFSKIEFKFRDGLFLLYISMMMIPDQVTIIPKFMIFRSLKLFDKHLGLILLGSFSIYGMFLLKQFMTAIPTALSESAKIDGAGHGKIFLRIILPVTKPALATLAMLKFVWTWNDYQNPLIFLKSEKLYTIPLGMTKFMTEYTSYYSLIMVAAVCAIIPLLVVFLFGQKYIMDGMMVGAVKG</sequence>
<organism evidence="9 10">
    <name type="scientific">Lachnoclostridium phytofermentans</name>
    <dbReference type="NCBI Taxonomy" id="66219"/>
    <lineage>
        <taxon>Bacteria</taxon>
        <taxon>Bacillati</taxon>
        <taxon>Bacillota</taxon>
        <taxon>Clostridia</taxon>
        <taxon>Lachnospirales</taxon>
        <taxon>Lachnospiraceae</taxon>
    </lineage>
</organism>
<name>A0A3D2X8F4_9FIRM</name>
<evidence type="ECO:0000256" key="5">
    <source>
        <dbReference type="ARBA" id="ARBA00022989"/>
    </source>
</evidence>
<dbReference type="GO" id="GO:0005524">
    <property type="term" value="F:ATP binding"/>
    <property type="evidence" value="ECO:0007669"/>
    <property type="project" value="UniProtKB-KW"/>
</dbReference>
<dbReference type="InterPro" id="IPR035906">
    <property type="entry name" value="MetI-like_sf"/>
</dbReference>
<feature type="transmembrane region" description="Helical" evidence="7">
    <location>
        <begin position="83"/>
        <end position="102"/>
    </location>
</feature>
<keyword evidence="9" id="KW-0067">ATP-binding</keyword>
<dbReference type="SUPFAM" id="SSF161098">
    <property type="entry name" value="MetI-like"/>
    <property type="match status" value="1"/>
</dbReference>
<dbReference type="PROSITE" id="PS50928">
    <property type="entry name" value="ABC_TM1"/>
    <property type="match status" value="1"/>
</dbReference>
<feature type="transmembrane region" description="Helical" evidence="7">
    <location>
        <begin position="114"/>
        <end position="134"/>
    </location>
</feature>
<evidence type="ECO:0000313" key="9">
    <source>
        <dbReference type="EMBL" id="HCL03194.1"/>
    </source>
</evidence>
<feature type="transmembrane region" description="Helical" evidence="7">
    <location>
        <begin position="146"/>
        <end position="166"/>
    </location>
</feature>
<evidence type="ECO:0000256" key="7">
    <source>
        <dbReference type="RuleBase" id="RU363032"/>
    </source>
</evidence>
<dbReference type="Pfam" id="PF00528">
    <property type="entry name" value="BPD_transp_1"/>
    <property type="match status" value="1"/>
</dbReference>
<comment type="caution">
    <text evidence="9">The sequence shown here is derived from an EMBL/GenBank/DDBJ whole genome shotgun (WGS) entry which is preliminary data.</text>
</comment>
<keyword evidence="3" id="KW-1003">Cell membrane</keyword>
<evidence type="ECO:0000256" key="4">
    <source>
        <dbReference type="ARBA" id="ARBA00022692"/>
    </source>
</evidence>
<dbReference type="Proteomes" id="UP000262969">
    <property type="component" value="Unassembled WGS sequence"/>
</dbReference>
<dbReference type="AlphaFoldDB" id="A0A3D2X8F4"/>
<feature type="transmembrane region" description="Helical" evidence="7">
    <location>
        <begin position="187"/>
        <end position="210"/>
    </location>
</feature>
<dbReference type="PANTHER" id="PTHR43744:SF12">
    <property type="entry name" value="ABC TRANSPORTER PERMEASE PROTEIN MG189-RELATED"/>
    <property type="match status" value="1"/>
</dbReference>
<dbReference type="EMBL" id="DPVV01000419">
    <property type="protein sequence ID" value="HCL03194.1"/>
    <property type="molecule type" value="Genomic_DNA"/>
</dbReference>
<dbReference type="CDD" id="cd06261">
    <property type="entry name" value="TM_PBP2"/>
    <property type="match status" value="1"/>
</dbReference>
<comment type="similarity">
    <text evidence="7">Belongs to the binding-protein-dependent transport system permease family.</text>
</comment>
<evidence type="ECO:0000259" key="8">
    <source>
        <dbReference type="PROSITE" id="PS50928"/>
    </source>
</evidence>
<dbReference type="Gene3D" id="1.10.3720.10">
    <property type="entry name" value="MetI-like"/>
    <property type="match status" value="1"/>
</dbReference>
<proteinExistence type="inferred from homology"/>
<keyword evidence="5 7" id="KW-1133">Transmembrane helix</keyword>
<feature type="transmembrane region" description="Helical" evidence="7">
    <location>
        <begin position="244"/>
        <end position="265"/>
    </location>
</feature>
<dbReference type="PANTHER" id="PTHR43744">
    <property type="entry name" value="ABC TRANSPORTER PERMEASE PROTEIN MG189-RELATED-RELATED"/>
    <property type="match status" value="1"/>
</dbReference>
<keyword evidence="6 7" id="KW-0472">Membrane</keyword>
<protein>
    <submittedName>
        <fullName evidence="9">Sugar ABC transporter ATP-binding protein</fullName>
    </submittedName>
</protein>
<accession>A0A3D2X8F4</accession>
<feature type="domain" description="ABC transmembrane type-1" evidence="8">
    <location>
        <begin position="77"/>
        <end position="266"/>
    </location>
</feature>
<dbReference type="GO" id="GO:0005886">
    <property type="term" value="C:plasma membrane"/>
    <property type="evidence" value="ECO:0007669"/>
    <property type="project" value="UniProtKB-SubCell"/>
</dbReference>
<evidence type="ECO:0000256" key="3">
    <source>
        <dbReference type="ARBA" id="ARBA00022475"/>
    </source>
</evidence>
<evidence type="ECO:0000313" key="10">
    <source>
        <dbReference type="Proteomes" id="UP000262969"/>
    </source>
</evidence>
<reference evidence="9 10" key="1">
    <citation type="journal article" date="2018" name="Nat. Biotechnol.">
        <title>A standardized bacterial taxonomy based on genome phylogeny substantially revises the tree of life.</title>
        <authorList>
            <person name="Parks D.H."/>
            <person name="Chuvochina M."/>
            <person name="Waite D.W."/>
            <person name="Rinke C."/>
            <person name="Skarshewski A."/>
            <person name="Chaumeil P.A."/>
            <person name="Hugenholtz P."/>
        </authorList>
    </citation>
    <scope>NUCLEOTIDE SEQUENCE [LARGE SCALE GENOMIC DNA]</scope>
    <source>
        <strain evidence="9">UBA11728</strain>
    </source>
</reference>
<keyword evidence="4 7" id="KW-0812">Transmembrane</keyword>